<dbReference type="Pfam" id="PF18158">
    <property type="entry name" value="AidB_N"/>
    <property type="match status" value="1"/>
</dbReference>
<sequence length="548" mass="59970">MHGATHEVTNVVAPLADYNVFTTDTALQEAVARAGAAGHVADLAAYGERLGSAETLRLAEEANRFKPELHTFDRVGHRIDRVEFHPSWHAIMRLQRESGQISQPFSDPRPGAWGAYAAAFSMHMQVEAGSQCPGSMTFAAIPVLQQEPQLFKQLEPKLYSRTYDARDVPVEQKAAMLVGMGMTEKQGGSDLRANTTRAVPVRGEGRGAQYELTGHKWFFSAPQSDAHLVVAQAPGGFSCFYVPRFRPDGSHNAVFIQRLKNKVGNHSNASSEVEFNGAWGLMVGEEGRGVPTIIEMATYTRLNCVMGSAGLIRQAVVQAIHHTRHRKAFGKLLVDQPLMRNVLADMALESEAATALMMRLTQSFDRAADDPLERAYKRIVTPAAKFWVAKRSIELGAEAMEVFGGNGYVEDGPMGRLFREMPVISIWEGSGNVMGLDMLRAIGREPEALAALAEHLGERLGGDTRLRPHLAGLKAVLGQPPESVEAGARRLAQQLVLLLQAALLREHAPTVVADAFVTSRFEPQWGRVFGTLPDPAAFEALIDRAWPR</sequence>
<dbReference type="AlphaFoldDB" id="A0A1W6L399"/>
<evidence type="ECO:0000256" key="4">
    <source>
        <dbReference type="ARBA" id="ARBA00022827"/>
    </source>
</evidence>
<evidence type="ECO:0000256" key="3">
    <source>
        <dbReference type="ARBA" id="ARBA00022630"/>
    </source>
</evidence>
<dbReference type="InterPro" id="IPR006091">
    <property type="entry name" value="Acyl-CoA_Oxase/DH_mid-dom"/>
</dbReference>
<reference evidence="8 9" key="1">
    <citation type="submission" date="2016-04" db="EMBL/GenBank/DDBJ databases">
        <title>Complete genome sequence of natural rubber-degrading, novel Gram-negative bacterium, Rhizobacter gummiphilus strain NS21.</title>
        <authorList>
            <person name="Tabata M."/>
            <person name="Kasai D."/>
            <person name="Fukuda M."/>
        </authorList>
    </citation>
    <scope>NUCLEOTIDE SEQUENCE [LARGE SCALE GENOMIC DNA]</scope>
    <source>
        <strain evidence="8 9">NS21</strain>
    </source>
</reference>
<keyword evidence="9" id="KW-1185">Reference proteome</keyword>
<dbReference type="InterPro" id="IPR041504">
    <property type="entry name" value="AidB_N"/>
</dbReference>
<dbReference type="KEGG" id="rgu:A4W93_01860"/>
<dbReference type="SUPFAM" id="SSF56645">
    <property type="entry name" value="Acyl-CoA dehydrogenase NM domain-like"/>
    <property type="match status" value="1"/>
</dbReference>
<dbReference type="PANTHER" id="PTHR42707:SF3">
    <property type="entry name" value="ACYL-COA DEHYDROGENASE AIDB-RELATED"/>
    <property type="match status" value="1"/>
</dbReference>
<dbReference type="InterPro" id="IPR009075">
    <property type="entry name" value="AcylCo_DH/oxidase_C"/>
</dbReference>
<evidence type="ECO:0000256" key="2">
    <source>
        <dbReference type="ARBA" id="ARBA00009347"/>
    </source>
</evidence>
<feature type="domain" description="Adaptive response protein AidB N-terminal" evidence="7">
    <location>
        <begin position="10"/>
        <end position="165"/>
    </location>
</feature>
<evidence type="ECO:0000259" key="5">
    <source>
        <dbReference type="Pfam" id="PF00441"/>
    </source>
</evidence>
<feature type="domain" description="Acyl-CoA dehydrogenase/oxidase C-terminal" evidence="5">
    <location>
        <begin position="287"/>
        <end position="442"/>
    </location>
</feature>
<gene>
    <name evidence="8" type="ORF">A4W93_01860</name>
</gene>
<dbReference type="NCBIfam" id="NF008594">
    <property type="entry name" value="PRK11561.1"/>
    <property type="match status" value="1"/>
</dbReference>
<accession>A0A1W6L399</accession>
<feature type="domain" description="Acyl-CoA oxidase/dehydrogenase middle" evidence="6">
    <location>
        <begin position="180"/>
        <end position="276"/>
    </location>
</feature>
<dbReference type="PANTHER" id="PTHR42707">
    <property type="entry name" value="ACYL-COA DEHYDROGENASE"/>
    <property type="match status" value="1"/>
</dbReference>
<dbReference type="InterPro" id="IPR006089">
    <property type="entry name" value="Acyl-CoA_DH_CS"/>
</dbReference>
<dbReference type="Pfam" id="PF02770">
    <property type="entry name" value="Acyl-CoA_dh_M"/>
    <property type="match status" value="1"/>
</dbReference>
<dbReference type="Gene3D" id="1.20.140.10">
    <property type="entry name" value="Butyryl-CoA Dehydrogenase, subunit A, domain 3"/>
    <property type="match status" value="1"/>
</dbReference>
<evidence type="ECO:0000259" key="6">
    <source>
        <dbReference type="Pfam" id="PF02770"/>
    </source>
</evidence>
<dbReference type="PROSITE" id="PS00073">
    <property type="entry name" value="ACYL_COA_DH_2"/>
    <property type="match status" value="1"/>
</dbReference>
<dbReference type="OrthoDB" id="9771038at2"/>
<dbReference type="Gene3D" id="6.10.250.600">
    <property type="match status" value="1"/>
</dbReference>
<dbReference type="STRING" id="946333.A4W93_01860"/>
<evidence type="ECO:0000259" key="7">
    <source>
        <dbReference type="Pfam" id="PF18158"/>
    </source>
</evidence>
<dbReference type="InterPro" id="IPR036250">
    <property type="entry name" value="AcylCo_DH-like_C"/>
</dbReference>
<dbReference type="GO" id="GO:0003995">
    <property type="term" value="F:acyl-CoA dehydrogenase activity"/>
    <property type="evidence" value="ECO:0007669"/>
    <property type="project" value="InterPro"/>
</dbReference>
<dbReference type="EMBL" id="CP015118">
    <property type="protein sequence ID" value="ARN18765.1"/>
    <property type="molecule type" value="Genomic_DNA"/>
</dbReference>
<name>A0A1W6L399_9BURK</name>
<organism evidence="8 9">
    <name type="scientific">Piscinibacter gummiphilus</name>
    <dbReference type="NCBI Taxonomy" id="946333"/>
    <lineage>
        <taxon>Bacteria</taxon>
        <taxon>Pseudomonadati</taxon>
        <taxon>Pseudomonadota</taxon>
        <taxon>Betaproteobacteria</taxon>
        <taxon>Burkholderiales</taxon>
        <taxon>Sphaerotilaceae</taxon>
        <taxon>Piscinibacter</taxon>
    </lineage>
</organism>
<comment type="similarity">
    <text evidence="2">Belongs to the acyl-CoA dehydrogenase family.</text>
</comment>
<evidence type="ECO:0000313" key="8">
    <source>
        <dbReference type="EMBL" id="ARN18765.1"/>
    </source>
</evidence>
<keyword evidence="3" id="KW-0285">Flavoprotein</keyword>
<comment type="cofactor">
    <cofactor evidence="1">
        <name>FAD</name>
        <dbReference type="ChEBI" id="CHEBI:57692"/>
    </cofactor>
</comment>
<dbReference type="Pfam" id="PF00441">
    <property type="entry name" value="Acyl-CoA_dh_1"/>
    <property type="match status" value="1"/>
</dbReference>
<dbReference type="Gene3D" id="2.40.110.20">
    <property type="match status" value="1"/>
</dbReference>
<proteinExistence type="inferred from homology"/>
<evidence type="ECO:0000256" key="1">
    <source>
        <dbReference type="ARBA" id="ARBA00001974"/>
    </source>
</evidence>
<dbReference type="RefSeq" id="WP_085749006.1">
    <property type="nucleotide sequence ID" value="NZ_BSPR01000012.1"/>
</dbReference>
<dbReference type="InterPro" id="IPR009100">
    <property type="entry name" value="AcylCoA_DH/oxidase_NM_dom_sf"/>
</dbReference>
<dbReference type="Proteomes" id="UP000193427">
    <property type="component" value="Chromosome"/>
</dbReference>
<evidence type="ECO:0000313" key="9">
    <source>
        <dbReference type="Proteomes" id="UP000193427"/>
    </source>
</evidence>
<protein>
    <submittedName>
        <fullName evidence="8">DNA alkylation response protein</fullName>
    </submittedName>
</protein>
<keyword evidence="4" id="KW-0274">FAD</keyword>
<dbReference type="SUPFAM" id="SSF47203">
    <property type="entry name" value="Acyl-CoA dehydrogenase C-terminal domain-like"/>
    <property type="match status" value="1"/>
</dbReference>
<dbReference type="InterPro" id="IPR052904">
    <property type="entry name" value="Acyl-CoA_dehydrogenase-like"/>
</dbReference>